<proteinExistence type="predicted"/>
<dbReference type="AlphaFoldDB" id="A0A816NWU1"/>
<protein>
    <submittedName>
        <fullName evidence="2">(rape) hypothetical protein</fullName>
    </submittedName>
</protein>
<name>A0A816NWU1_BRANA</name>
<feature type="region of interest" description="Disordered" evidence="1">
    <location>
        <begin position="1"/>
        <end position="32"/>
    </location>
</feature>
<gene>
    <name evidence="2" type="ORF">DARMORV10_A09P18200.1</name>
</gene>
<feature type="compositionally biased region" description="Low complexity" evidence="1">
    <location>
        <begin position="15"/>
        <end position="31"/>
    </location>
</feature>
<accession>A0A816NWU1</accession>
<evidence type="ECO:0000256" key="1">
    <source>
        <dbReference type="SAM" id="MobiDB-lite"/>
    </source>
</evidence>
<sequence length="68" mass="7488">MVPAPRGAGIDDVFTSSRGSTKTSSRGSTKTLETRFQKSPYQEYTDLLATKLDSAAKAVTELWFQTEQ</sequence>
<organism evidence="2">
    <name type="scientific">Brassica napus</name>
    <name type="common">Rape</name>
    <dbReference type="NCBI Taxonomy" id="3708"/>
    <lineage>
        <taxon>Eukaryota</taxon>
        <taxon>Viridiplantae</taxon>
        <taxon>Streptophyta</taxon>
        <taxon>Embryophyta</taxon>
        <taxon>Tracheophyta</taxon>
        <taxon>Spermatophyta</taxon>
        <taxon>Magnoliopsida</taxon>
        <taxon>eudicotyledons</taxon>
        <taxon>Gunneridae</taxon>
        <taxon>Pentapetalae</taxon>
        <taxon>rosids</taxon>
        <taxon>malvids</taxon>
        <taxon>Brassicales</taxon>
        <taxon>Brassicaceae</taxon>
        <taxon>Brassiceae</taxon>
        <taxon>Brassica</taxon>
    </lineage>
</organism>
<reference evidence="2" key="1">
    <citation type="submission" date="2021-01" db="EMBL/GenBank/DDBJ databases">
        <authorList>
            <consortium name="Genoscope - CEA"/>
            <person name="William W."/>
        </authorList>
    </citation>
    <scope>NUCLEOTIDE SEQUENCE</scope>
</reference>
<dbReference type="Proteomes" id="UP001295469">
    <property type="component" value="Chromosome A09"/>
</dbReference>
<dbReference type="EMBL" id="HG994363">
    <property type="protein sequence ID" value="CAF2040739.1"/>
    <property type="molecule type" value="Genomic_DNA"/>
</dbReference>
<evidence type="ECO:0000313" key="2">
    <source>
        <dbReference type="EMBL" id="CAF2040739.1"/>
    </source>
</evidence>